<dbReference type="InterPro" id="IPR026960">
    <property type="entry name" value="RVT-Znf"/>
</dbReference>
<organism evidence="2 3">
    <name type="scientific">Coffea arabica</name>
    <name type="common">Arabian coffee</name>
    <dbReference type="NCBI Taxonomy" id="13443"/>
    <lineage>
        <taxon>Eukaryota</taxon>
        <taxon>Viridiplantae</taxon>
        <taxon>Streptophyta</taxon>
        <taxon>Embryophyta</taxon>
        <taxon>Tracheophyta</taxon>
        <taxon>Spermatophyta</taxon>
        <taxon>Magnoliopsida</taxon>
        <taxon>eudicotyledons</taxon>
        <taxon>Gunneridae</taxon>
        <taxon>Pentapetalae</taxon>
        <taxon>asterids</taxon>
        <taxon>lamiids</taxon>
        <taxon>Gentianales</taxon>
        <taxon>Rubiaceae</taxon>
        <taxon>Ixoroideae</taxon>
        <taxon>Gardenieae complex</taxon>
        <taxon>Bertiereae - Coffeeae clade</taxon>
        <taxon>Coffeeae</taxon>
        <taxon>Coffea</taxon>
    </lineage>
</organism>
<dbReference type="Pfam" id="PF13966">
    <property type="entry name" value="zf-RVT"/>
    <property type="match status" value="1"/>
</dbReference>
<evidence type="ECO:0000259" key="1">
    <source>
        <dbReference type="Pfam" id="PF13966"/>
    </source>
</evidence>
<dbReference type="AlphaFoldDB" id="A0A6P6X452"/>
<dbReference type="Proteomes" id="UP001652660">
    <property type="component" value="Chromosome 4c"/>
</dbReference>
<keyword evidence="2" id="KW-1185">Reference proteome</keyword>
<protein>
    <recommendedName>
        <fullName evidence="1">Reverse transcriptase zinc-binding domain-containing protein</fullName>
    </recommendedName>
</protein>
<evidence type="ECO:0000313" key="3">
    <source>
        <dbReference type="RefSeq" id="XP_027122249.1"/>
    </source>
</evidence>
<sequence>MDVLEGIRRRIGNGRGTRIWEDKWIPNRPNGKLTTNKPHGCQLKQVSDLPTAGKQDSYYWIHAQKGEYTVQSGYKRWMKGKEQEGRNEGEQAGPSHERTSSIVWKALWNQKVKQKLKVFIWKCLHDALPVKELIFSRTNKGNPMCGGCGESVETLGHMLFQCKKAKEIWEMAQVQWDGLVHLTDNFPKWWYTVIEAQMIRGREEQINLTVNILWQIWKGRNEREFNQKDKEPHKIIEKASMEWMEFEEANKGRKERRSIQEIGVQQRTELNHVVGDMRILLKIHTQMDKDHHTVGIGIMATEHSGLLHVAWALRERMTGDPLQDQAEAVKLALMNAAKQGWSNIEVKLDSSKLKEFIVDSRHSSWRTATIREDIQSISSLFH</sequence>
<dbReference type="RefSeq" id="XP_027122249.1">
    <property type="nucleotide sequence ID" value="XM_027266448.1"/>
</dbReference>
<accession>A0A6P6X452</accession>
<reference evidence="3" key="2">
    <citation type="submission" date="2025-08" db="UniProtKB">
        <authorList>
            <consortium name="RefSeq"/>
        </authorList>
    </citation>
    <scope>IDENTIFICATION</scope>
    <source>
        <tissue evidence="3">Leaves</tissue>
    </source>
</reference>
<reference evidence="2" key="1">
    <citation type="journal article" date="2025" name="Foods">
        <title>Unveiling the Microbial Signatures of Arabica Coffee Cherries: Insights into Ripeness Specific Diversity, Functional Traits, and Implications for Quality and Safety.</title>
        <authorList>
            <consortium name="RefSeq"/>
            <person name="Tenea G.N."/>
            <person name="Cifuentes V."/>
            <person name="Reyes P."/>
            <person name="Cevallos-Vallejos M."/>
        </authorList>
    </citation>
    <scope>NUCLEOTIDE SEQUENCE [LARGE SCALE GENOMIC DNA]</scope>
</reference>
<evidence type="ECO:0000313" key="2">
    <source>
        <dbReference type="Proteomes" id="UP001652660"/>
    </source>
</evidence>
<gene>
    <name evidence="3" type="primary">LOC113739213</name>
</gene>
<dbReference type="GeneID" id="113739213"/>
<feature type="domain" description="Reverse transcriptase zinc-binding" evidence="1">
    <location>
        <begin position="99"/>
        <end position="169"/>
    </location>
</feature>
<dbReference type="OrthoDB" id="913934at2759"/>
<name>A0A6P6X452_COFAR</name>
<proteinExistence type="predicted"/>